<comment type="cofactor">
    <cofactor evidence="1">
        <name>Zn(2+)</name>
        <dbReference type="ChEBI" id="CHEBI:29105"/>
    </cofactor>
</comment>
<gene>
    <name evidence="9" type="ORF">H9631_01225</name>
</gene>
<keyword evidence="4 7" id="KW-0812">Transmembrane</keyword>
<feature type="transmembrane region" description="Helical" evidence="7">
    <location>
        <begin position="72"/>
        <end position="92"/>
    </location>
</feature>
<keyword evidence="6 7" id="KW-0472">Membrane</keyword>
<keyword evidence="10" id="KW-1185">Reference proteome</keyword>
<evidence type="ECO:0000256" key="4">
    <source>
        <dbReference type="ARBA" id="ARBA00022692"/>
    </source>
</evidence>
<feature type="transmembrane region" description="Helical" evidence="7">
    <location>
        <begin position="159"/>
        <end position="177"/>
    </location>
</feature>
<sequence length="372" mass="41887">MKQEEPSTNPKKRNWKQLVLGLTIGIGLWPVFLPYLYKYDVVIDAKNMLVISAAMFVSIFIALIIHECGHAVAGKAAGMVFMNISIGPFVYVRSGDRTLILFQMPALGYMGRAMLRFPDRLTDKDLIPKLKLYILGGPLVNLLTAVIAILLVYTKLPSGILLTFGMINLLFGSINLIPTENNGMQTDGRLLAMLSGKQPGKELVLLSYRMMQEDPEGTDWRPETVQAAEEAVRNHSDHPIAGALFYSLASHYLMMEKAANAEAIGRIVAFRTRSQKVDPLQDMADIAMIHILHQSDNLKEEPGIREKLAVIGTTEKVTRHFRDAYTAYLDNNRNTMMKELDVVEKILGKWHSLYLEGHYEKKRIEEIRASKL</sequence>
<name>A0ABR8VFY4_9BACI</name>
<evidence type="ECO:0000256" key="1">
    <source>
        <dbReference type="ARBA" id="ARBA00001947"/>
    </source>
</evidence>
<feature type="transmembrane region" description="Helical" evidence="7">
    <location>
        <begin position="130"/>
        <end position="153"/>
    </location>
</feature>
<comment type="subcellular location">
    <subcellularLocation>
        <location evidence="2">Membrane</location>
        <topology evidence="2">Multi-pass membrane protein</topology>
    </subcellularLocation>
</comment>
<dbReference type="InterPro" id="IPR008915">
    <property type="entry name" value="Peptidase_M50"/>
</dbReference>
<feature type="domain" description="Peptidase M50" evidence="8">
    <location>
        <begin position="55"/>
        <end position="152"/>
    </location>
</feature>
<keyword evidence="5 7" id="KW-1133">Transmembrane helix</keyword>
<reference evidence="9 10" key="1">
    <citation type="submission" date="2020-08" db="EMBL/GenBank/DDBJ databases">
        <title>A Genomic Blueprint of the Chicken Gut Microbiome.</title>
        <authorList>
            <person name="Gilroy R."/>
            <person name="Ravi A."/>
            <person name="Getino M."/>
            <person name="Pursley I."/>
            <person name="Horton D.L."/>
            <person name="Alikhan N.-F."/>
            <person name="Baker D."/>
            <person name="Gharbi K."/>
            <person name="Hall N."/>
            <person name="Watson M."/>
            <person name="Adriaenssens E.M."/>
            <person name="Foster-Nyarko E."/>
            <person name="Jarju S."/>
            <person name="Secka A."/>
            <person name="Antonio M."/>
            <person name="Oren A."/>
            <person name="Chaudhuri R."/>
            <person name="La Ragione R.M."/>
            <person name="Hildebrand F."/>
            <person name="Pallen M.J."/>
        </authorList>
    </citation>
    <scope>NUCLEOTIDE SEQUENCE [LARGE SCALE GENOMIC DNA]</scope>
    <source>
        <strain evidence="9 10">Sa1BUA2</strain>
    </source>
</reference>
<feature type="transmembrane region" description="Helical" evidence="7">
    <location>
        <begin position="18"/>
        <end position="37"/>
    </location>
</feature>
<evidence type="ECO:0000256" key="5">
    <source>
        <dbReference type="ARBA" id="ARBA00022989"/>
    </source>
</evidence>
<dbReference type="CDD" id="cd05709">
    <property type="entry name" value="S2P-M50"/>
    <property type="match status" value="1"/>
</dbReference>
<comment type="caution">
    <text evidence="9">The sequence shown here is derived from an EMBL/GenBank/DDBJ whole genome shotgun (WGS) entry which is preliminary data.</text>
</comment>
<evidence type="ECO:0000256" key="7">
    <source>
        <dbReference type="SAM" id="Phobius"/>
    </source>
</evidence>
<organism evidence="9 10">
    <name type="scientific">Bacillus norwichensis</name>
    <dbReference type="NCBI Taxonomy" id="2762217"/>
    <lineage>
        <taxon>Bacteria</taxon>
        <taxon>Bacillati</taxon>
        <taxon>Bacillota</taxon>
        <taxon>Bacilli</taxon>
        <taxon>Bacillales</taxon>
        <taxon>Bacillaceae</taxon>
        <taxon>Bacillus</taxon>
    </lineage>
</organism>
<evidence type="ECO:0000256" key="2">
    <source>
        <dbReference type="ARBA" id="ARBA00004141"/>
    </source>
</evidence>
<evidence type="ECO:0000256" key="6">
    <source>
        <dbReference type="ARBA" id="ARBA00023136"/>
    </source>
</evidence>
<dbReference type="Pfam" id="PF02163">
    <property type="entry name" value="Peptidase_M50"/>
    <property type="match status" value="1"/>
</dbReference>
<evidence type="ECO:0000313" key="9">
    <source>
        <dbReference type="EMBL" id="MBD8003691.1"/>
    </source>
</evidence>
<evidence type="ECO:0000259" key="8">
    <source>
        <dbReference type="Pfam" id="PF02163"/>
    </source>
</evidence>
<dbReference type="RefSeq" id="WP_191809422.1">
    <property type="nucleotide sequence ID" value="NZ_JACSPV010000001.1"/>
</dbReference>
<evidence type="ECO:0000256" key="3">
    <source>
        <dbReference type="ARBA" id="ARBA00007931"/>
    </source>
</evidence>
<dbReference type="EMBL" id="JACSPV010000001">
    <property type="protein sequence ID" value="MBD8003691.1"/>
    <property type="molecule type" value="Genomic_DNA"/>
</dbReference>
<comment type="similarity">
    <text evidence="3">Belongs to the peptidase M50B family.</text>
</comment>
<protein>
    <submittedName>
        <fullName evidence="9">M50 family metallopeptidase</fullName>
    </submittedName>
</protein>
<evidence type="ECO:0000313" key="10">
    <source>
        <dbReference type="Proteomes" id="UP000648182"/>
    </source>
</evidence>
<feature type="transmembrane region" description="Helical" evidence="7">
    <location>
        <begin position="49"/>
        <end position="65"/>
    </location>
</feature>
<dbReference type="Proteomes" id="UP000648182">
    <property type="component" value="Unassembled WGS sequence"/>
</dbReference>
<accession>A0ABR8VFY4</accession>
<proteinExistence type="inferred from homology"/>